<dbReference type="GO" id="GO:0005737">
    <property type="term" value="C:cytoplasm"/>
    <property type="evidence" value="ECO:0007669"/>
    <property type="project" value="UniProtKB-SubCell"/>
</dbReference>
<keyword evidence="5" id="KW-0808">Transferase</keyword>
<keyword evidence="2" id="KW-0813">Transport</keyword>
<evidence type="ECO:0000256" key="2">
    <source>
        <dbReference type="ARBA" id="ARBA00022448"/>
    </source>
</evidence>
<keyword evidence="3" id="KW-0963">Cytoplasm</keyword>
<name>A0A7S7M945_9ACTN</name>
<reference evidence="9 10" key="1">
    <citation type="submission" date="2020-10" db="EMBL/GenBank/DDBJ databases">
        <title>Olsenella immobilis sp.nov., isolated from the mud in a fermentation cellar used for the production of Chinese strong-flavoured liquor.</title>
        <authorList>
            <person name="Lu L."/>
        </authorList>
    </citation>
    <scope>NUCLEOTIDE SEQUENCE [LARGE SCALE GENOMIC DNA]</scope>
    <source>
        <strain evidence="9 10">LZLJ-2</strain>
    </source>
</reference>
<protein>
    <submittedName>
        <fullName evidence="9">PTS sugar transporter subunit IIA</fullName>
    </submittedName>
</protein>
<keyword evidence="7" id="KW-0418">Kinase</keyword>
<dbReference type="PROSITE" id="PS51096">
    <property type="entry name" value="PTS_EIIA_TYPE_4"/>
    <property type="match status" value="1"/>
</dbReference>
<dbReference type="SUPFAM" id="SSF53062">
    <property type="entry name" value="PTS system fructose IIA component-like"/>
    <property type="match status" value="1"/>
</dbReference>
<evidence type="ECO:0000256" key="4">
    <source>
        <dbReference type="ARBA" id="ARBA00022597"/>
    </source>
</evidence>
<keyword evidence="10" id="KW-1185">Reference proteome</keyword>
<dbReference type="RefSeq" id="WP_194371882.1">
    <property type="nucleotide sequence ID" value="NZ_CP063767.1"/>
</dbReference>
<dbReference type="InterPro" id="IPR036662">
    <property type="entry name" value="PTS_EIIA_man-typ_sf"/>
</dbReference>
<accession>A0A7S7M945</accession>
<dbReference type="GO" id="GO:0016301">
    <property type="term" value="F:kinase activity"/>
    <property type="evidence" value="ECO:0007669"/>
    <property type="project" value="UniProtKB-KW"/>
</dbReference>
<organism evidence="9 10">
    <name type="scientific">Thermophilibacter immobilis</name>
    <dbReference type="NCBI Taxonomy" id="2779519"/>
    <lineage>
        <taxon>Bacteria</taxon>
        <taxon>Bacillati</taxon>
        <taxon>Actinomycetota</taxon>
        <taxon>Coriobacteriia</taxon>
        <taxon>Coriobacteriales</taxon>
        <taxon>Atopobiaceae</taxon>
        <taxon>Thermophilibacter</taxon>
    </lineage>
</organism>
<dbReference type="PANTHER" id="PTHR33799:SF1">
    <property type="entry name" value="PTS SYSTEM MANNOSE-SPECIFIC EIIAB COMPONENT-RELATED"/>
    <property type="match status" value="1"/>
</dbReference>
<evidence type="ECO:0000256" key="7">
    <source>
        <dbReference type="ARBA" id="ARBA00022777"/>
    </source>
</evidence>
<evidence type="ECO:0000313" key="9">
    <source>
        <dbReference type="EMBL" id="QOY60971.1"/>
    </source>
</evidence>
<evidence type="ECO:0000313" key="10">
    <source>
        <dbReference type="Proteomes" id="UP000593735"/>
    </source>
</evidence>
<dbReference type="GO" id="GO:0009401">
    <property type="term" value="P:phosphoenolpyruvate-dependent sugar phosphotransferase system"/>
    <property type="evidence" value="ECO:0007669"/>
    <property type="project" value="UniProtKB-KW"/>
</dbReference>
<dbReference type="InterPro" id="IPR033887">
    <property type="entry name" value="PTS_IIA_man"/>
</dbReference>
<dbReference type="InterPro" id="IPR051471">
    <property type="entry name" value="Bacterial_PTS_sugar_comp"/>
</dbReference>
<dbReference type="InterPro" id="IPR004701">
    <property type="entry name" value="PTS_EIIA_man-typ"/>
</dbReference>
<evidence type="ECO:0000256" key="3">
    <source>
        <dbReference type="ARBA" id="ARBA00022490"/>
    </source>
</evidence>
<evidence type="ECO:0000256" key="6">
    <source>
        <dbReference type="ARBA" id="ARBA00022683"/>
    </source>
</evidence>
<sequence>MVGCILTGHGAFAEGVQSALEMVGGPQPDFVAVTFLESEAAEFPAKLGGAIADMAARCGEVVVFCDLLGGTPFNQAMMAAARTPGVEVVTGANLPMLLECMSERGESTKAEELVATAVEVGRMGIDHKTLDFSSDDADDQDGEGL</sequence>
<evidence type="ECO:0000259" key="8">
    <source>
        <dbReference type="PROSITE" id="PS51096"/>
    </source>
</evidence>
<dbReference type="PANTHER" id="PTHR33799">
    <property type="entry name" value="PTS PERMEASE-RELATED-RELATED"/>
    <property type="match status" value="1"/>
</dbReference>
<proteinExistence type="predicted"/>
<dbReference type="AlphaFoldDB" id="A0A7S7M945"/>
<dbReference type="EMBL" id="CP063767">
    <property type="protein sequence ID" value="QOY60971.1"/>
    <property type="molecule type" value="Genomic_DNA"/>
</dbReference>
<keyword evidence="6" id="KW-0598">Phosphotransferase system</keyword>
<dbReference type="CDD" id="cd00006">
    <property type="entry name" value="PTS_IIA_man"/>
    <property type="match status" value="1"/>
</dbReference>
<evidence type="ECO:0000256" key="5">
    <source>
        <dbReference type="ARBA" id="ARBA00022679"/>
    </source>
</evidence>
<comment type="subcellular location">
    <subcellularLocation>
        <location evidence="1">Cytoplasm</location>
    </subcellularLocation>
</comment>
<dbReference type="Pfam" id="PF03610">
    <property type="entry name" value="EIIA-man"/>
    <property type="match status" value="1"/>
</dbReference>
<dbReference type="Proteomes" id="UP000593735">
    <property type="component" value="Chromosome"/>
</dbReference>
<keyword evidence="4 9" id="KW-0762">Sugar transport</keyword>
<dbReference type="Gene3D" id="3.40.50.510">
    <property type="entry name" value="Phosphotransferase system, mannose-type IIA component"/>
    <property type="match status" value="1"/>
</dbReference>
<dbReference type="GO" id="GO:0016020">
    <property type="term" value="C:membrane"/>
    <property type="evidence" value="ECO:0007669"/>
    <property type="project" value="InterPro"/>
</dbReference>
<evidence type="ECO:0000256" key="1">
    <source>
        <dbReference type="ARBA" id="ARBA00004496"/>
    </source>
</evidence>
<dbReference type="KEGG" id="tio:INP52_01795"/>
<feature type="domain" description="PTS EIIA type-4" evidence="8">
    <location>
        <begin position="1"/>
        <end position="125"/>
    </location>
</feature>
<gene>
    <name evidence="9" type="ORF">INP52_01795</name>
</gene>